<dbReference type="InterPro" id="IPR002488">
    <property type="entry name" value="Gemini_C4"/>
</dbReference>
<evidence type="ECO:0000256" key="2">
    <source>
        <dbReference type="ARBA" id="ARBA00022581"/>
    </source>
</evidence>
<gene>
    <name evidence="3" type="primary">AC4</name>
</gene>
<accession>A0A6J4D0C6</accession>
<evidence type="ECO:0000256" key="1">
    <source>
        <dbReference type="ARBA" id="ARBA00008996"/>
    </source>
</evidence>
<protein>
    <submittedName>
        <fullName evidence="3">AC4 protein</fullName>
    </submittedName>
</protein>
<name>A0A6J4D0C6_9GEMI</name>
<sequence length="65" mass="7422">MGALISMCSYSSKENTSARTTGSSTWYPQPGQHISIRTFRELNQVQMSRRIWRKTVIQSNGEISK</sequence>
<reference evidence="3" key="1">
    <citation type="submission" date="2020-04" db="EMBL/GenBank/DDBJ databases">
        <title>Complete genome sequence of pepper yellow leaf curl Indonesia virus from tomato in Bali, Indonesia.</title>
        <authorList>
            <person name="Neriya Y."/>
            <person name="Nishigawa H."/>
            <person name="Natsuaki T."/>
        </authorList>
    </citation>
    <scope>NUCLEOTIDE SEQUENCE</scope>
    <source>
        <strain evidence="3">PepYLCIV-[IN:Bali:Tom:19]</strain>
    </source>
</reference>
<organism evidence="3">
    <name type="scientific">Pepper yellow leaf curl Indonesia virus</name>
    <dbReference type="NCBI Taxonomy" id="292477"/>
    <lineage>
        <taxon>Viruses</taxon>
        <taxon>Monodnaviria</taxon>
        <taxon>Shotokuvirae</taxon>
        <taxon>Cressdnaviricota</taxon>
        <taxon>Repensiviricetes</taxon>
        <taxon>Geplafuvirales</taxon>
        <taxon>Geminiviridae</taxon>
        <taxon>Begomovirus</taxon>
        <taxon>Begomovirus capsicumindonesiaense</taxon>
    </lineage>
</organism>
<comment type="similarity">
    <text evidence="1">Belongs to the geminiviridae protein AC4/C4 family.</text>
</comment>
<evidence type="ECO:0000313" key="3">
    <source>
        <dbReference type="EMBL" id="BCD71125.1"/>
    </source>
</evidence>
<dbReference type="EMBL" id="LC542629">
    <property type="protein sequence ID" value="BCD71125.1"/>
    <property type="molecule type" value="Genomic_DNA"/>
</dbReference>
<keyword evidence="2" id="KW-0945">Host-virus interaction</keyword>
<proteinExistence type="inferred from homology"/>
<dbReference type="Pfam" id="PF01492">
    <property type="entry name" value="Gemini_C4"/>
    <property type="match status" value="1"/>
</dbReference>